<gene>
    <name evidence="1" type="ORF">DARMORV10_A02P06500.1</name>
</gene>
<accession>A0A816WLJ0</accession>
<reference evidence="1" key="1">
    <citation type="submission" date="2021-01" db="EMBL/GenBank/DDBJ databases">
        <authorList>
            <consortium name="Genoscope - CEA"/>
            <person name="William W."/>
        </authorList>
    </citation>
    <scope>NUCLEOTIDE SEQUENCE</scope>
</reference>
<dbReference type="AlphaFoldDB" id="A0A816WLJ0"/>
<dbReference type="EMBL" id="HG994356">
    <property type="protein sequence ID" value="CAF2136870.1"/>
    <property type="molecule type" value="Genomic_DNA"/>
</dbReference>
<proteinExistence type="predicted"/>
<evidence type="ECO:0000313" key="1">
    <source>
        <dbReference type="EMBL" id="CAF2136870.1"/>
    </source>
</evidence>
<name>A0A816WLJ0_BRANA</name>
<dbReference type="Proteomes" id="UP001295469">
    <property type="component" value="Chromosome A02"/>
</dbReference>
<sequence>MMKGGNKLMKLKSVLKKLNSFNQAEPTTEYSSLSRSLLLRECISFRRPSHRLRRQNTASVPGEL</sequence>
<protein>
    <submittedName>
        <fullName evidence="1">(rape) hypothetical protein</fullName>
    </submittedName>
</protein>
<organism evidence="1">
    <name type="scientific">Brassica napus</name>
    <name type="common">Rape</name>
    <dbReference type="NCBI Taxonomy" id="3708"/>
    <lineage>
        <taxon>Eukaryota</taxon>
        <taxon>Viridiplantae</taxon>
        <taxon>Streptophyta</taxon>
        <taxon>Embryophyta</taxon>
        <taxon>Tracheophyta</taxon>
        <taxon>Spermatophyta</taxon>
        <taxon>Magnoliopsida</taxon>
        <taxon>eudicotyledons</taxon>
        <taxon>Gunneridae</taxon>
        <taxon>Pentapetalae</taxon>
        <taxon>rosids</taxon>
        <taxon>malvids</taxon>
        <taxon>Brassicales</taxon>
        <taxon>Brassicaceae</taxon>
        <taxon>Brassiceae</taxon>
        <taxon>Brassica</taxon>
    </lineage>
</organism>